<dbReference type="RefSeq" id="WP_025310549.1">
    <property type="nucleotide sequence ID" value="NZ_CP004372.1"/>
</dbReference>
<protein>
    <submittedName>
        <fullName evidence="2">Uncharacterized protein</fullName>
    </submittedName>
</protein>
<dbReference type="EMBL" id="CP004372">
    <property type="protein sequence ID" value="AHM02616.1"/>
    <property type="molecule type" value="Genomic_DNA"/>
</dbReference>
<dbReference type="HOGENOM" id="CLU_1776015_0_0_5"/>
<reference evidence="2 3" key="1">
    <citation type="submission" date="2013-03" db="EMBL/GenBank/DDBJ databases">
        <authorList>
            <person name="Fiebig A."/>
            <person name="Goeker M."/>
            <person name="Klenk H.-P.P."/>
        </authorList>
    </citation>
    <scope>NUCLEOTIDE SEQUENCE [LARGE SCALE GENOMIC DNA]</scope>
    <source>
        <strain evidence="3">DSM 19469</strain>
    </source>
</reference>
<evidence type="ECO:0000313" key="2">
    <source>
        <dbReference type="EMBL" id="AHM02616.1"/>
    </source>
</evidence>
<feature type="transmembrane region" description="Helical" evidence="1">
    <location>
        <begin position="20"/>
        <end position="40"/>
    </location>
</feature>
<proteinExistence type="predicted"/>
<gene>
    <name evidence="2" type="ORF">roselon_00159</name>
</gene>
<dbReference type="AlphaFoldDB" id="W8S1K8"/>
<evidence type="ECO:0000256" key="1">
    <source>
        <dbReference type="SAM" id="Phobius"/>
    </source>
</evidence>
<keyword evidence="1" id="KW-0812">Transmembrane</keyword>
<keyword evidence="1" id="KW-1133">Transmembrane helix</keyword>
<organism evidence="2 3">
    <name type="scientific">Roseicyclus elongatus DSM 19469</name>
    <dbReference type="NCBI Taxonomy" id="1294273"/>
    <lineage>
        <taxon>Bacteria</taxon>
        <taxon>Pseudomonadati</taxon>
        <taxon>Pseudomonadota</taxon>
        <taxon>Alphaproteobacteria</taxon>
        <taxon>Rhodobacterales</taxon>
        <taxon>Roseobacteraceae</taxon>
        <taxon>Roseicyclus</taxon>
    </lineage>
</organism>
<keyword evidence="3" id="KW-1185">Reference proteome</keyword>
<keyword evidence="1" id="KW-0472">Membrane</keyword>
<name>W8S1K8_9RHOB</name>
<dbReference type="STRING" id="1294273.roselon_00159"/>
<evidence type="ECO:0000313" key="3">
    <source>
        <dbReference type="Proteomes" id="UP000019593"/>
    </source>
</evidence>
<accession>W8S1K8</accession>
<sequence length="146" mass="15586">MTPHALSEIGLGPDLRITALGVAPITGFAGLMEEAVILGVRAMHRRTGRSWSARCPCLMVGEHRHLADWLLGSGGDEITFALPDLSFSRIPDGIVAHLTGNLHPEACQTRGHRPAVTVSLYCPMTEAQKSTAASMLRGWPGLVPTP</sequence>
<dbReference type="Proteomes" id="UP000019593">
    <property type="component" value="Chromosome"/>
</dbReference>
<dbReference type="KEGG" id="red:roselon_00159"/>
<dbReference type="OrthoDB" id="7210783at2"/>